<dbReference type="Proteomes" id="UP000224518">
    <property type="component" value="Segment"/>
</dbReference>
<evidence type="ECO:0000256" key="4">
    <source>
        <dbReference type="SAM" id="MobiDB-lite"/>
    </source>
</evidence>
<keyword evidence="5" id="KW-0645">Protease</keyword>
<proteinExistence type="inferred from homology"/>
<feature type="region of interest" description="Disordered" evidence="4">
    <location>
        <begin position="185"/>
        <end position="210"/>
    </location>
</feature>
<dbReference type="GO" id="GO:0051117">
    <property type="term" value="F:ATPase binding"/>
    <property type="evidence" value="ECO:0007669"/>
    <property type="project" value="TreeGrafter"/>
</dbReference>
<keyword evidence="3" id="KW-0378">Hydrolase</keyword>
<keyword evidence="6" id="KW-1185">Reference proteome</keyword>
<dbReference type="InterPro" id="IPR023562">
    <property type="entry name" value="ClpP/TepA"/>
</dbReference>
<sequence>MSNNEIDIYGFIDSMTVEGMTISPQTVKDQLKEMSDEKEIIVNINSQGGDVFSGVAIYNMLRRQNAHITVNIDGLAASIASVIAMAGDTVNMPNNAVLMIHNAWTNVTGDSNEFKKQADSLERINSVVFNSYIDKNPDIDHALLRQYMDEETWFTAKEAEELGLIDNITESTRVAAATTSVLLGGDNNMSKHYRNEGPGEPQEPKKQGEEITVEDVMDKLEEILAEIKKVSDKDGEGSEPKKPEPNEPPQNSFARLFNMQTK</sequence>
<feature type="compositionally biased region" description="Basic and acidic residues" evidence="4">
    <location>
        <begin position="193"/>
        <end position="209"/>
    </location>
</feature>
<evidence type="ECO:0000256" key="2">
    <source>
        <dbReference type="ARBA" id="ARBA00022490"/>
    </source>
</evidence>
<organism evidence="5 6">
    <name type="scientific">Staphylococcus virus IME1354_01</name>
    <dbReference type="NCBI Taxonomy" id="3070820"/>
    <lineage>
        <taxon>Viruses</taxon>
        <taxon>Duplodnaviria</taxon>
        <taxon>Heunggongvirae</taxon>
        <taxon>Uroviricota</taxon>
        <taxon>Caudoviricetes</taxon>
        <taxon>Zhangqianvirus</taxon>
        <taxon>Zhangqianvirus IME1354</taxon>
    </lineage>
</organism>
<accession>A0A1W6JQA0</accession>
<dbReference type="CDD" id="cd07016">
    <property type="entry name" value="S14_ClpP_1"/>
    <property type="match status" value="1"/>
</dbReference>
<dbReference type="KEGG" id="vg:77923806"/>
<evidence type="ECO:0000256" key="1">
    <source>
        <dbReference type="ARBA" id="ARBA00007039"/>
    </source>
</evidence>
<evidence type="ECO:0000313" key="5">
    <source>
        <dbReference type="EMBL" id="ARM68376.1"/>
    </source>
</evidence>
<comment type="similarity">
    <text evidence="1">Belongs to the peptidase S14 family.</text>
</comment>
<dbReference type="GO" id="GO:0006515">
    <property type="term" value="P:protein quality control for misfolded or incompletely synthesized proteins"/>
    <property type="evidence" value="ECO:0007669"/>
    <property type="project" value="TreeGrafter"/>
</dbReference>
<name>A0A1W6JQA0_9CAUD</name>
<dbReference type="NCBIfam" id="NF045542">
    <property type="entry name" value="Clp_rel_HeadMat"/>
    <property type="match status" value="1"/>
</dbReference>
<dbReference type="EMBL" id="KY653126">
    <property type="protein sequence ID" value="ARM68376.1"/>
    <property type="molecule type" value="Genomic_DNA"/>
</dbReference>
<dbReference type="InterPro" id="IPR001907">
    <property type="entry name" value="ClpP"/>
</dbReference>
<dbReference type="GO" id="GO:0009368">
    <property type="term" value="C:endopeptidase Clp complex"/>
    <property type="evidence" value="ECO:0007669"/>
    <property type="project" value="TreeGrafter"/>
</dbReference>
<dbReference type="SUPFAM" id="SSF52096">
    <property type="entry name" value="ClpP/crotonase"/>
    <property type="match status" value="1"/>
</dbReference>
<dbReference type="RefSeq" id="YP_010648368.1">
    <property type="nucleotide sequence ID" value="NC_070727.1"/>
</dbReference>
<dbReference type="InterPro" id="IPR029045">
    <property type="entry name" value="ClpP/crotonase-like_dom_sf"/>
</dbReference>
<dbReference type="PANTHER" id="PTHR10381">
    <property type="entry name" value="ATP-DEPENDENT CLP PROTEASE PROTEOLYTIC SUBUNIT"/>
    <property type="match status" value="1"/>
</dbReference>
<dbReference type="PANTHER" id="PTHR10381:SF70">
    <property type="entry name" value="ATP-DEPENDENT CLP PROTEASE PROTEOLYTIC SUBUNIT"/>
    <property type="match status" value="1"/>
</dbReference>
<feature type="compositionally biased region" description="Basic and acidic residues" evidence="4">
    <location>
        <begin position="227"/>
        <end position="245"/>
    </location>
</feature>
<evidence type="ECO:0000313" key="6">
    <source>
        <dbReference type="Proteomes" id="UP000224518"/>
    </source>
</evidence>
<dbReference type="Gene3D" id="3.90.226.10">
    <property type="entry name" value="2-enoyl-CoA Hydratase, Chain A, domain 1"/>
    <property type="match status" value="1"/>
</dbReference>
<dbReference type="Pfam" id="PF00574">
    <property type="entry name" value="CLP_protease"/>
    <property type="match status" value="1"/>
</dbReference>
<feature type="region of interest" description="Disordered" evidence="4">
    <location>
        <begin position="227"/>
        <end position="262"/>
    </location>
</feature>
<protein>
    <submittedName>
        <fullName evidence="5">Protease-like protein</fullName>
    </submittedName>
</protein>
<keyword evidence="2" id="KW-0963">Cytoplasm</keyword>
<dbReference type="GO" id="GO:0004176">
    <property type="term" value="F:ATP-dependent peptidase activity"/>
    <property type="evidence" value="ECO:0007669"/>
    <property type="project" value="InterPro"/>
</dbReference>
<dbReference type="GeneID" id="77923806"/>
<dbReference type="PRINTS" id="PR00127">
    <property type="entry name" value="CLPPROTEASEP"/>
</dbReference>
<reference evidence="5 6" key="1">
    <citation type="submission" date="2017-02" db="EMBL/GenBank/DDBJ databases">
        <title>Analysis of active prophages from bacterial high-throughput sequencing data.</title>
        <authorList>
            <person name="Sun Q."/>
            <person name="Zhang X."/>
            <person name="Xing S."/>
            <person name="Tong Y.-G."/>
        </authorList>
    </citation>
    <scope>NUCLEOTIDE SEQUENCE [LARGE SCALE GENOMIC DNA]</scope>
</reference>
<evidence type="ECO:0000256" key="3">
    <source>
        <dbReference type="ARBA" id="ARBA00022801"/>
    </source>
</evidence>
<dbReference type="GO" id="GO:0004252">
    <property type="term" value="F:serine-type endopeptidase activity"/>
    <property type="evidence" value="ECO:0007669"/>
    <property type="project" value="InterPro"/>
</dbReference>